<reference evidence="2 3" key="1">
    <citation type="submission" date="2019-06" db="EMBL/GenBank/DDBJ databases">
        <title>Draft genomes of female and male turbot (Scophthalmus maximus).</title>
        <authorList>
            <person name="Xu H."/>
            <person name="Xu X.-W."/>
            <person name="Shao C."/>
            <person name="Chen S."/>
        </authorList>
    </citation>
    <scope>NUCLEOTIDE SEQUENCE [LARGE SCALE GENOMIC DNA]</scope>
    <source>
        <strain evidence="2">Ysfricsl-2016a</strain>
        <tissue evidence="2">Blood</tissue>
    </source>
</reference>
<evidence type="ECO:0000313" key="3">
    <source>
        <dbReference type="Proteomes" id="UP000438429"/>
    </source>
</evidence>
<sequence length="110" mass="12194">MGDFGAALTVTPLFLFSLKCFIMQSPTAPETKVKEEELFGSSRHRYHAEIKIQRPIHNPAEFFYFVENPLPPLLSGSPSCKSGNRRALGMYPSILSSLSVTDCELKTTGI</sequence>
<gene>
    <name evidence="2" type="ORF">F2P81_023205</name>
</gene>
<organism evidence="2 3">
    <name type="scientific">Scophthalmus maximus</name>
    <name type="common">Turbot</name>
    <name type="synonym">Psetta maxima</name>
    <dbReference type="NCBI Taxonomy" id="52904"/>
    <lineage>
        <taxon>Eukaryota</taxon>
        <taxon>Metazoa</taxon>
        <taxon>Chordata</taxon>
        <taxon>Craniata</taxon>
        <taxon>Vertebrata</taxon>
        <taxon>Euteleostomi</taxon>
        <taxon>Actinopterygii</taxon>
        <taxon>Neopterygii</taxon>
        <taxon>Teleostei</taxon>
        <taxon>Neoteleostei</taxon>
        <taxon>Acanthomorphata</taxon>
        <taxon>Carangaria</taxon>
        <taxon>Pleuronectiformes</taxon>
        <taxon>Pleuronectoidei</taxon>
        <taxon>Scophthalmidae</taxon>
        <taxon>Scophthalmus</taxon>
    </lineage>
</organism>
<protein>
    <submittedName>
        <fullName evidence="2">Uncharacterized protein</fullName>
    </submittedName>
</protein>
<dbReference type="AlphaFoldDB" id="A0A6A4RQV9"/>
<comment type="caution">
    <text evidence="2">The sequence shown here is derived from an EMBL/GenBank/DDBJ whole genome shotgun (WGS) entry which is preliminary data.</text>
</comment>
<accession>A0A6A4RQV9</accession>
<feature type="signal peptide" evidence="1">
    <location>
        <begin position="1"/>
        <end position="20"/>
    </location>
</feature>
<feature type="chain" id="PRO_5025551549" evidence="1">
    <location>
        <begin position="21"/>
        <end position="110"/>
    </location>
</feature>
<name>A0A6A4RQV9_SCOMX</name>
<keyword evidence="1" id="KW-0732">Signal</keyword>
<proteinExistence type="predicted"/>
<dbReference type="EMBL" id="VEVO01000021">
    <property type="protein sequence ID" value="KAF0024403.1"/>
    <property type="molecule type" value="Genomic_DNA"/>
</dbReference>
<dbReference type="Proteomes" id="UP000438429">
    <property type="component" value="Unassembled WGS sequence"/>
</dbReference>
<evidence type="ECO:0000256" key="1">
    <source>
        <dbReference type="SAM" id="SignalP"/>
    </source>
</evidence>
<evidence type="ECO:0000313" key="2">
    <source>
        <dbReference type="EMBL" id="KAF0024403.1"/>
    </source>
</evidence>